<keyword evidence="1" id="KW-1133">Transmembrane helix</keyword>
<dbReference type="InterPro" id="IPR036770">
    <property type="entry name" value="Ankyrin_rpt-contain_sf"/>
</dbReference>
<dbReference type="AlphaFoldDB" id="A0A7N2KZS7"/>
<dbReference type="InterPro" id="IPR026961">
    <property type="entry name" value="PGG_dom"/>
</dbReference>
<dbReference type="Gramene" id="QL02p083129:mrna">
    <property type="protein sequence ID" value="QL02p083129:mrna"/>
    <property type="gene ID" value="QL02p083129"/>
</dbReference>
<evidence type="ECO:0000259" key="2">
    <source>
        <dbReference type="Pfam" id="PF13962"/>
    </source>
</evidence>
<keyword evidence="1" id="KW-0472">Membrane</keyword>
<dbReference type="OMA" id="HESIFIL"/>
<accession>A0A7N2KZS7</accession>
<feature type="transmembrane region" description="Helical" evidence="1">
    <location>
        <begin position="260"/>
        <end position="284"/>
    </location>
</feature>
<name>A0A7N2KZS7_QUELO</name>
<keyword evidence="1" id="KW-0812">Transmembrane</keyword>
<dbReference type="Proteomes" id="UP000594261">
    <property type="component" value="Chromosome 2"/>
</dbReference>
<reference evidence="4" key="1">
    <citation type="journal article" date="2016" name="G3 (Bethesda)">
        <title>First Draft Assembly and Annotation of the Genome of a California Endemic Oak Quercus lobata Nee (Fagaceae).</title>
        <authorList>
            <person name="Sork V.L."/>
            <person name="Fitz-Gibbon S.T."/>
            <person name="Puiu D."/>
            <person name="Crepeau M."/>
            <person name="Gugger P.F."/>
            <person name="Sherman R."/>
            <person name="Stevens K."/>
            <person name="Langley C.H."/>
            <person name="Pellegrini M."/>
            <person name="Salzberg S.L."/>
        </authorList>
    </citation>
    <scope>NUCLEOTIDE SEQUENCE [LARGE SCALE GENOMIC DNA]</scope>
    <source>
        <strain evidence="4">cv. SW786</strain>
    </source>
</reference>
<dbReference type="InParanoid" id="A0A7N2KZS7"/>
<reference evidence="3" key="2">
    <citation type="submission" date="2021-01" db="UniProtKB">
        <authorList>
            <consortium name="EnsemblPlants"/>
        </authorList>
    </citation>
    <scope>IDENTIFICATION</scope>
</reference>
<dbReference type="EnsemblPlants" id="QL02p083129:mrna">
    <property type="protein sequence ID" value="QL02p083129:mrna"/>
    <property type="gene ID" value="QL02p083129"/>
</dbReference>
<evidence type="ECO:0000256" key="1">
    <source>
        <dbReference type="SAM" id="Phobius"/>
    </source>
</evidence>
<keyword evidence="4" id="KW-1185">Reference proteome</keyword>
<feature type="transmembrane region" description="Helical" evidence="1">
    <location>
        <begin position="221"/>
        <end position="248"/>
    </location>
</feature>
<feature type="transmembrane region" description="Helical" evidence="1">
    <location>
        <begin position="187"/>
        <end position="209"/>
    </location>
</feature>
<evidence type="ECO:0000313" key="4">
    <source>
        <dbReference type="Proteomes" id="UP000594261"/>
    </source>
</evidence>
<sequence length="360" mass="40882">MCYNTQNTWNQENSKQSKANKLFEKCLQAYECDVESLGSIPEIPEVLFLAAEVGNIELLVKLIRFDFDLLWERNEVRKNIFHIAVEKRHESIFILLKELESIGDIIVNGILEDQNNILHLAAGVAPQEKLNAISGVALQMQRELLWFEEVKKFVSPDYIDMKNEDGDTPYALFARNHEGLRKKGEKWMIGTANYSMVVAALIGSIMFTGQVADGLNENPHLFLAFTVSTAISLFGSSTSLIMFLSILTSRYSFEDFLVSLPVRLMIGVTSLYISIAAMMVSFATSFWLKNYNQRDVIFVVIGLCACVPIMDVLLKYRLVFDIFQSTFFRFRPQHRLLQDKISNAPVRRSQSHAPADLASV</sequence>
<feature type="domain" description="PGG" evidence="2">
    <location>
        <begin position="186"/>
        <end position="288"/>
    </location>
</feature>
<dbReference type="GO" id="GO:0016020">
    <property type="term" value="C:membrane"/>
    <property type="evidence" value="ECO:0007669"/>
    <property type="project" value="TreeGrafter"/>
</dbReference>
<dbReference type="SUPFAM" id="SSF140860">
    <property type="entry name" value="Pseudo ankyrin repeat-like"/>
    <property type="match status" value="1"/>
</dbReference>
<protein>
    <recommendedName>
        <fullName evidence="2">PGG domain-containing protein</fullName>
    </recommendedName>
</protein>
<proteinExistence type="predicted"/>
<dbReference type="PANTHER" id="PTHR24177:SF356">
    <property type="entry name" value="ANKYRIN REPEAT PLANT-LIKE PROTEIN"/>
    <property type="match status" value="1"/>
</dbReference>
<dbReference type="PANTHER" id="PTHR24177">
    <property type="entry name" value="CASKIN"/>
    <property type="match status" value="1"/>
</dbReference>
<dbReference type="Gene3D" id="1.25.40.20">
    <property type="entry name" value="Ankyrin repeat-containing domain"/>
    <property type="match status" value="1"/>
</dbReference>
<evidence type="ECO:0000313" key="3">
    <source>
        <dbReference type="EnsemblPlants" id="QL02p083129:mrna"/>
    </source>
</evidence>
<feature type="transmembrane region" description="Helical" evidence="1">
    <location>
        <begin position="296"/>
        <end position="314"/>
    </location>
</feature>
<dbReference type="Pfam" id="PF13962">
    <property type="entry name" value="PGG"/>
    <property type="match status" value="1"/>
</dbReference>
<organism evidence="3 4">
    <name type="scientific">Quercus lobata</name>
    <name type="common">Valley oak</name>
    <dbReference type="NCBI Taxonomy" id="97700"/>
    <lineage>
        <taxon>Eukaryota</taxon>
        <taxon>Viridiplantae</taxon>
        <taxon>Streptophyta</taxon>
        <taxon>Embryophyta</taxon>
        <taxon>Tracheophyta</taxon>
        <taxon>Spermatophyta</taxon>
        <taxon>Magnoliopsida</taxon>
        <taxon>eudicotyledons</taxon>
        <taxon>Gunneridae</taxon>
        <taxon>Pentapetalae</taxon>
        <taxon>rosids</taxon>
        <taxon>fabids</taxon>
        <taxon>Fagales</taxon>
        <taxon>Fagaceae</taxon>
        <taxon>Quercus</taxon>
    </lineage>
</organism>